<dbReference type="AlphaFoldDB" id="A0A127K892"/>
<dbReference type="Proteomes" id="UP000036902">
    <property type="component" value="Chromosome"/>
</dbReference>
<name>A0A127K892_9RHOO</name>
<proteinExistence type="predicted"/>
<sequence length="128" mass="13462">MKFSKVVALAALVSVGPAFAADEHDHAHEHESMHGGVVVEVKDLDLELVAKPEVIQLHLRDHGKPVDVANGSAKLTLLSGANKQDVELKPAGDRLEAKGSFKVGAGTKLVAVVTLPGKPSTTARFTLK</sequence>
<keyword evidence="1" id="KW-0732">Signal</keyword>
<organism evidence="2 3">
    <name type="scientific">Thauera humireducens</name>
    <dbReference type="NCBI Taxonomy" id="1134435"/>
    <lineage>
        <taxon>Bacteria</taxon>
        <taxon>Pseudomonadati</taxon>
        <taxon>Pseudomonadota</taxon>
        <taxon>Betaproteobacteria</taxon>
        <taxon>Rhodocyclales</taxon>
        <taxon>Zoogloeaceae</taxon>
        <taxon>Thauera</taxon>
    </lineage>
</organism>
<feature type="chain" id="PRO_5007798016" evidence="1">
    <location>
        <begin position="21"/>
        <end position="128"/>
    </location>
</feature>
<feature type="signal peptide" evidence="1">
    <location>
        <begin position="1"/>
        <end position="20"/>
    </location>
</feature>
<gene>
    <name evidence="2" type="ORF">AC731_015295</name>
</gene>
<dbReference type="RefSeq" id="WP_037983370.1">
    <property type="nucleotide sequence ID" value="NZ_CP014646.1"/>
</dbReference>
<dbReference type="KEGG" id="thu:AC731_015295"/>
<keyword evidence="3" id="KW-1185">Reference proteome</keyword>
<evidence type="ECO:0000313" key="3">
    <source>
        <dbReference type="Proteomes" id="UP000036902"/>
    </source>
</evidence>
<reference evidence="3" key="1">
    <citation type="submission" date="2016-03" db="EMBL/GenBank/DDBJ databases">
        <authorList>
            <person name="Ma C."/>
            <person name="Zhou S."/>
            <person name="Yang G."/>
        </authorList>
    </citation>
    <scope>NUCLEOTIDE SEQUENCE [LARGE SCALE GENOMIC DNA]</scope>
    <source>
        <strain evidence="3">SgZ-1</strain>
    </source>
</reference>
<dbReference type="EMBL" id="CP014646">
    <property type="protein sequence ID" value="AMO38179.1"/>
    <property type="molecule type" value="Genomic_DNA"/>
</dbReference>
<accession>A0A127K892</accession>
<evidence type="ECO:0000256" key="1">
    <source>
        <dbReference type="SAM" id="SignalP"/>
    </source>
</evidence>
<protein>
    <submittedName>
        <fullName evidence="2">Uncharacterized protein</fullName>
    </submittedName>
</protein>
<evidence type="ECO:0000313" key="2">
    <source>
        <dbReference type="EMBL" id="AMO38179.1"/>
    </source>
</evidence>
<dbReference type="STRING" id="1134435.AC731_015295"/>